<evidence type="ECO:0000256" key="4">
    <source>
        <dbReference type="ARBA" id="ARBA00022729"/>
    </source>
</evidence>
<keyword evidence="12" id="KW-1185">Reference proteome</keyword>
<dbReference type="InterPro" id="IPR000472">
    <property type="entry name" value="Activin_recp"/>
</dbReference>
<organism evidence="11 12">
    <name type="scientific">Molorchus minor</name>
    <dbReference type="NCBI Taxonomy" id="1323400"/>
    <lineage>
        <taxon>Eukaryota</taxon>
        <taxon>Metazoa</taxon>
        <taxon>Ecdysozoa</taxon>
        <taxon>Arthropoda</taxon>
        <taxon>Hexapoda</taxon>
        <taxon>Insecta</taxon>
        <taxon>Pterygota</taxon>
        <taxon>Neoptera</taxon>
        <taxon>Endopterygota</taxon>
        <taxon>Coleoptera</taxon>
        <taxon>Polyphaga</taxon>
        <taxon>Cucujiformia</taxon>
        <taxon>Chrysomeloidea</taxon>
        <taxon>Cerambycidae</taxon>
        <taxon>Lamiinae</taxon>
        <taxon>Monochamini</taxon>
        <taxon>Molorchus</taxon>
    </lineage>
</organism>
<dbReference type="Proteomes" id="UP001162164">
    <property type="component" value="Unassembled WGS sequence"/>
</dbReference>
<evidence type="ECO:0000256" key="2">
    <source>
        <dbReference type="ARBA" id="ARBA00022622"/>
    </source>
</evidence>
<keyword evidence="2" id="KW-0325">Glycoprotein</keyword>
<dbReference type="InterPro" id="IPR050975">
    <property type="entry name" value="Sleep_regulator"/>
</dbReference>
<evidence type="ECO:0000259" key="10">
    <source>
        <dbReference type="Pfam" id="PF01064"/>
    </source>
</evidence>
<evidence type="ECO:0000256" key="5">
    <source>
        <dbReference type="ARBA" id="ARBA00022989"/>
    </source>
</evidence>
<reference evidence="11" key="1">
    <citation type="journal article" date="2023" name="Insect Mol. Biol.">
        <title>Genome sequencing provides insights into the evolution of gene families encoding plant cell wall-degrading enzymes in longhorned beetles.</title>
        <authorList>
            <person name="Shin N.R."/>
            <person name="Okamura Y."/>
            <person name="Kirsch R."/>
            <person name="Pauchet Y."/>
        </authorList>
    </citation>
    <scope>NUCLEOTIDE SEQUENCE</scope>
    <source>
        <strain evidence="11">MMC_N1</strain>
    </source>
</reference>
<keyword evidence="6 8" id="KW-0472">Membrane</keyword>
<feature type="signal peptide" evidence="9">
    <location>
        <begin position="1"/>
        <end position="19"/>
    </location>
</feature>
<dbReference type="InterPro" id="IPR045860">
    <property type="entry name" value="Snake_toxin-like_sf"/>
</dbReference>
<feature type="chain" id="PRO_5046891121" description="Activin types I and II receptor domain-containing protein" evidence="9">
    <location>
        <begin position="20"/>
        <end position="134"/>
    </location>
</feature>
<dbReference type="EMBL" id="JAPWTJ010000070">
    <property type="protein sequence ID" value="KAJ8983552.1"/>
    <property type="molecule type" value="Genomic_DNA"/>
</dbReference>
<evidence type="ECO:0000256" key="3">
    <source>
        <dbReference type="ARBA" id="ARBA00022692"/>
    </source>
</evidence>
<comment type="subcellular location">
    <subcellularLocation>
        <location evidence="1">Membrane</location>
        <topology evidence="1">Lipid-anchor</topology>
        <topology evidence="1">GPI-anchor</topology>
    </subcellularLocation>
</comment>
<keyword evidence="5 8" id="KW-1133">Transmembrane helix</keyword>
<dbReference type="Pfam" id="PF01064">
    <property type="entry name" value="Activin_recp"/>
    <property type="match status" value="1"/>
</dbReference>
<comment type="caution">
    <text evidence="11">The sequence shown here is derived from an EMBL/GenBank/DDBJ whole genome shotgun (WGS) entry which is preliminary data.</text>
</comment>
<feature type="transmembrane region" description="Helical" evidence="8">
    <location>
        <begin position="113"/>
        <end position="133"/>
    </location>
</feature>
<keyword evidence="3 8" id="KW-0812">Transmembrane</keyword>
<protein>
    <recommendedName>
        <fullName evidence="10">Activin types I and II receptor domain-containing protein</fullName>
    </recommendedName>
</protein>
<dbReference type="Gene3D" id="2.10.60.10">
    <property type="entry name" value="CD59"/>
    <property type="match status" value="1"/>
</dbReference>
<evidence type="ECO:0000313" key="11">
    <source>
        <dbReference type="EMBL" id="KAJ8983552.1"/>
    </source>
</evidence>
<proteinExistence type="predicted"/>
<evidence type="ECO:0000256" key="6">
    <source>
        <dbReference type="ARBA" id="ARBA00023136"/>
    </source>
</evidence>
<accession>A0ABQ9K0J3</accession>
<evidence type="ECO:0000256" key="7">
    <source>
        <dbReference type="ARBA" id="ARBA00023288"/>
    </source>
</evidence>
<keyword evidence="4 9" id="KW-0732">Signal</keyword>
<sequence length="134" mass="14744">MAKIVFVFACVALVQIANALQCYHCERDTCAKDVDQWQKTDCKAVSPNEPMCLTYTYKDAGDNKEYTSRKCIAPLKGEKYECKPPTNIKVAGEPIKCETCTTDLCNKNSASTVSLSFVAIAGVVLTVLAPKFYL</sequence>
<evidence type="ECO:0000313" key="12">
    <source>
        <dbReference type="Proteomes" id="UP001162164"/>
    </source>
</evidence>
<evidence type="ECO:0000256" key="1">
    <source>
        <dbReference type="ARBA" id="ARBA00004589"/>
    </source>
</evidence>
<dbReference type="SUPFAM" id="SSF57302">
    <property type="entry name" value="Snake toxin-like"/>
    <property type="match status" value="1"/>
</dbReference>
<dbReference type="PANTHER" id="PTHR33562">
    <property type="entry name" value="ATILLA, ISOFORM B-RELATED-RELATED"/>
    <property type="match status" value="1"/>
</dbReference>
<keyword evidence="2" id="KW-0336">GPI-anchor</keyword>
<evidence type="ECO:0000256" key="8">
    <source>
        <dbReference type="SAM" id="Phobius"/>
    </source>
</evidence>
<name>A0ABQ9K0J3_9CUCU</name>
<feature type="domain" description="Activin types I and II receptor" evidence="10">
    <location>
        <begin position="20"/>
        <end position="108"/>
    </location>
</feature>
<keyword evidence="7" id="KW-0449">Lipoprotein</keyword>
<evidence type="ECO:0000256" key="9">
    <source>
        <dbReference type="SAM" id="SignalP"/>
    </source>
</evidence>
<gene>
    <name evidence="11" type="ORF">NQ317_006597</name>
</gene>